<dbReference type="SUPFAM" id="SSF103473">
    <property type="entry name" value="MFS general substrate transporter"/>
    <property type="match status" value="1"/>
</dbReference>
<dbReference type="PANTHER" id="PTHR10924:SF6">
    <property type="entry name" value="SOLUTE CARRIER FAMILY 49 MEMBER A3"/>
    <property type="match status" value="1"/>
</dbReference>
<evidence type="ECO:0000256" key="1">
    <source>
        <dbReference type="ARBA" id="ARBA00004141"/>
    </source>
</evidence>
<comment type="caution">
    <text evidence="6">The sequence shown here is derived from an EMBL/GenBank/DDBJ whole genome shotgun (WGS) entry which is preliminary data.</text>
</comment>
<dbReference type="InterPro" id="IPR049680">
    <property type="entry name" value="FLVCR1-2_SLC49-like"/>
</dbReference>
<name>A0AAD5SPZ5_9FUNG</name>
<evidence type="ECO:0000256" key="3">
    <source>
        <dbReference type="ARBA" id="ARBA00022989"/>
    </source>
</evidence>
<evidence type="ECO:0000313" key="6">
    <source>
        <dbReference type="EMBL" id="KAJ3085587.1"/>
    </source>
</evidence>
<accession>A0AAD5SPZ5</accession>
<keyword evidence="7" id="KW-1185">Reference proteome</keyword>
<gene>
    <name evidence="6" type="primary">MFSD7_3</name>
    <name evidence="6" type="ORF">HK100_009005</name>
</gene>
<evidence type="ECO:0000256" key="4">
    <source>
        <dbReference type="ARBA" id="ARBA00023136"/>
    </source>
</evidence>
<dbReference type="Gene3D" id="1.20.1250.20">
    <property type="entry name" value="MFS general substrate transporter like domains"/>
    <property type="match status" value="1"/>
</dbReference>
<evidence type="ECO:0000313" key="7">
    <source>
        <dbReference type="Proteomes" id="UP001211907"/>
    </source>
</evidence>
<evidence type="ECO:0000256" key="2">
    <source>
        <dbReference type="ARBA" id="ARBA00022692"/>
    </source>
</evidence>
<keyword evidence="4 5" id="KW-0472">Membrane</keyword>
<keyword evidence="2 5" id="KW-0812">Transmembrane</keyword>
<evidence type="ECO:0000256" key="5">
    <source>
        <dbReference type="SAM" id="Phobius"/>
    </source>
</evidence>
<dbReference type="InterPro" id="IPR036259">
    <property type="entry name" value="MFS_trans_sf"/>
</dbReference>
<feature type="transmembrane region" description="Helical" evidence="5">
    <location>
        <begin position="139"/>
        <end position="158"/>
    </location>
</feature>
<comment type="subcellular location">
    <subcellularLocation>
        <location evidence="1">Membrane</location>
        <topology evidence="1">Multi-pass membrane protein</topology>
    </subcellularLocation>
</comment>
<dbReference type="GO" id="GO:0016020">
    <property type="term" value="C:membrane"/>
    <property type="evidence" value="ECO:0007669"/>
    <property type="project" value="UniProtKB-SubCell"/>
</dbReference>
<sequence length="290" mass="31069">MSDTGQRVGVIYGDEKLGESNLFGTNPIQSNQMASVRAPLAAATISKESVDVEAESAGAATNLQFRLYPWRFAVVAGIFLISFSNTMNFSTYGAVTPTVAQHYNTDTTTITSLNMWNLIAFFPAIYPATWLLDTRGLRPALITAASINAFGCFLRWIGVVSSDAQTKIRLLYVGSALIGFSSPFTIDGTKEKIPKIFRLRQYKEANKKHINESIDEVRGALVLGQRTTFGERGDEPGVAAGRGGGALPVAGAGVGLGRRRRHAQPGVFCAGVRAGPRVARRVQLAADAAV</sequence>
<feature type="transmembrane region" description="Helical" evidence="5">
    <location>
        <begin position="72"/>
        <end position="95"/>
    </location>
</feature>
<protein>
    <submittedName>
        <fullName evidence="6">Major facilitator super domain-containing protein 7</fullName>
    </submittedName>
</protein>
<dbReference type="EMBL" id="JADGJH010004501">
    <property type="protein sequence ID" value="KAJ3085587.1"/>
    <property type="molecule type" value="Genomic_DNA"/>
</dbReference>
<reference evidence="6" key="1">
    <citation type="submission" date="2020-05" db="EMBL/GenBank/DDBJ databases">
        <title>Phylogenomic resolution of chytrid fungi.</title>
        <authorList>
            <person name="Stajich J.E."/>
            <person name="Amses K."/>
            <person name="Simmons R."/>
            <person name="Seto K."/>
            <person name="Myers J."/>
            <person name="Bonds A."/>
            <person name="Quandt C.A."/>
            <person name="Barry K."/>
            <person name="Liu P."/>
            <person name="Grigoriev I."/>
            <person name="Longcore J.E."/>
            <person name="James T.Y."/>
        </authorList>
    </citation>
    <scope>NUCLEOTIDE SEQUENCE</scope>
    <source>
        <strain evidence="6">JEL0513</strain>
    </source>
</reference>
<proteinExistence type="predicted"/>
<dbReference type="PANTHER" id="PTHR10924">
    <property type="entry name" value="MAJOR FACILITATOR SUPERFAMILY PROTEIN-RELATED"/>
    <property type="match status" value="1"/>
</dbReference>
<dbReference type="Proteomes" id="UP001211907">
    <property type="component" value="Unassembled WGS sequence"/>
</dbReference>
<organism evidence="6 7">
    <name type="scientific">Physocladia obscura</name>
    <dbReference type="NCBI Taxonomy" id="109957"/>
    <lineage>
        <taxon>Eukaryota</taxon>
        <taxon>Fungi</taxon>
        <taxon>Fungi incertae sedis</taxon>
        <taxon>Chytridiomycota</taxon>
        <taxon>Chytridiomycota incertae sedis</taxon>
        <taxon>Chytridiomycetes</taxon>
        <taxon>Chytridiales</taxon>
        <taxon>Chytriomycetaceae</taxon>
        <taxon>Physocladia</taxon>
    </lineage>
</organism>
<keyword evidence="3 5" id="KW-1133">Transmembrane helix</keyword>
<dbReference type="AlphaFoldDB" id="A0AAD5SPZ5"/>
<feature type="transmembrane region" description="Helical" evidence="5">
    <location>
        <begin position="115"/>
        <end position="132"/>
    </location>
</feature>